<reference evidence="2" key="2">
    <citation type="journal article" date="2015" name="Data Brief">
        <title>Shoot transcriptome of the giant reed, Arundo donax.</title>
        <authorList>
            <person name="Barrero R.A."/>
            <person name="Guerrero F.D."/>
            <person name="Moolhuijzen P."/>
            <person name="Goolsby J.A."/>
            <person name="Tidwell J."/>
            <person name="Bellgard S.E."/>
            <person name="Bellgard M.I."/>
        </authorList>
    </citation>
    <scope>NUCLEOTIDE SEQUENCE</scope>
    <source>
        <tissue evidence="2">Shoot tissue taken approximately 20 cm above the soil surface</tissue>
    </source>
</reference>
<dbReference type="EMBL" id="GBRH01193284">
    <property type="protein sequence ID" value="JAE04612.1"/>
    <property type="molecule type" value="Transcribed_RNA"/>
</dbReference>
<feature type="region of interest" description="Disordered" evidence="1">
    <location>
        <begin position="1"/>
        <end position="50"/>
    </location>
</feature>
<dbReference type="AlphaFoldDB" id="A0A0A9EX33"/>
<sequence length="50" mass="5554">MPKPKPAPTPTIKAVAKTLQGPARRSKEEGGERSERTGQERAERFRLPDP</sequence>
<organism evidence="2">
    <name type="scientific">Arundo donax</name>
    <name type="common">Giant reed</name>
    <name type="synonym">Donax arundinaceus</name>
    <dbReference type="NCBI Taxonomy" id="35708"/>
    <lineage>
        <taxon>Eukaryota</taxon>
        <taxon>Viridiplantae</taxon>
        <taxon>Streptophyta</taxon>
        <taxon>Embryophyta</taxon>
        <taxon>Tracheophyta</taxon>
        <taxon>Spermatophyta</taxon>
        <taxon>Magnoliopsida</taxon>
        <taxon>Liliopsida</taxon>
        <taxon>Poales</taxon>
        <taxon>Poaceae</taxon>
        <taxon>PACMAD clade</taxon>
        <taxon>Arundinoideae</taxon>
        <taxon>Arundineae</taxon>
        <taxon>Arundo</taxon>
    </lineage>
</organism>
<evidence type="ECO:0000256" key="1">
    <source>
        <dbReference type="SAM" id="MobiDB-lite"/>
    </source>
</evidence>
<protein>
    <submittedName>
        <fullName evidence="2">Uncharacterized protein</fullName>
    </submittedName>
</protein>
<name>A0A0A9EX33_ARUDO</name>
<accession>A0A0A9EX33</accession>
<proteinExistence type="predicted"/>
<evidence type="ECO:0000313" key="2">
    <source>
        <dbReference type="EMBL" id="JAE04612.1"/>
    </source>
</evidence>
<feature type="compositionally biased region" description="Basic and acidic residues" evidence="1">
    <location>
        <begin position="25"/>
        <end position="50"/>
    </location>
</feature>
<reference evidence="2" key="1">
    <citation type="submission" date="2014-09" db="EMBL/GenBank/DDBJ databases">
        <authorList>
            <person name="Magalhaes I.L.F."/>
            <person name="Oliveira U."/>
            <person name="Santos F.R."/>
            <person name="Vidigal T.H.D.A."/>
            <person name="Brescovit A.D."/>
            <person name="Santos A.J."/>
        </authorList>
    </citation>
    <scope>NUCLEOTIDE SEQUENCE</scope>
    <source>
        <tissue evidence="2">Shoot tissue taken approximately 20 cm above the soil surface</tissue>
    </source>
</reference>